<comment type="subcellular location">
    <subcellularLocation>
        <location evidence="6">Cell membrane</location>
        <topology evidence="6">Multi-pass membrane protein</topology>
    </subcellularLocation>
    <subcellularLocation>
        <location evidence="1">Membrane</location>
        <topology evidence="1">Multi-pass membrane protein</topology>
    </subcellularLocation>
</comment>
<dbReference type="PRINTS" id="PR00164">
    <property type="entry name" value="ABC2TRNSPORT"/>
</dbReference>
<dbReference type="GO" id="GO:0140359">
    <property type="term" value="F:ABC-type transporter activity"/>
    <property type="evidence" value="ECO:0007669"/>
    <property type="project" value="InterPro"/>
</dbReference>
<feature type="region of interest" description="Disordered" evidence="7">
    <location>
        <begin position="1"/>
        <end position="32"/>
    </location>
</feature>
<proteinExistence type="inferred from homology"/>
<dbReference type="PANTHER" id="PTHR43229:SF2">
    <property type="entry name" value="NODULATION PROTEIN J"/>
    <property type="match status" value="1"/>
</dbReference>
<dbReference type="RefSeq" id="WP_244516394.1">
    <property type="nucleotide sequence ID" value="NZ_FOJN01000002.1"/>
</dbReference>
<keyword evidence="6" id="KW-0813">Transport</keyword>
<keyword evidence="5" id="KW-0046">Antibiotic resistance</keyword>
<evidence type="ECO:0000256" key="5">
    <source>
        <dbReference type="ARBA" id="ARBA00023251"/>
    </source>
</evidence>
<reference evidence="9 10" key="1">
    <citation type="submission" date="2016-10" db="EMBL/GenBank/DDBJ databases">
        <authorList>
            <person name="de Groot N.N."/>
        </authorList>
    </citation>
    <scope>NUCLEOTIDE SEQUENCE [LARGE SCALE GENOMIC DNA]</scope>
    <source>
        <strain evidence="9 10">DSM 44908</strain>
    </source>
</reference>
<evidence type="ECO:0000256" key="7">
    <source>
        <dbReference type="SAM" id="MobiDB-lite"/>
    </source>
</evidence>
<comment type="similarity">
    <text evidence="6">Belongs to the ABC-2 integral membrane protein family.</text>
</comment>
<feature type="transmembrane region" description="Helical" evidence="6">
    <location>
        <begin position="274"/>
        <end position="293"/>
    </location>
</feature>
<dbReference type="PANTHER" id="PTHR43229">
    <property type="entry name" value="NODULATION PROTEIN J"/>
    <property type="match status" value="1"/>
</dbReference>
<dbReference type="PIRSF" id="PIRSF006648">
    <property type="entry name" value="DrrB"/>
    <property type="match status" value="1"/>
</dbReference>
<dbReference type="GO" id="GO:0043190">
    <property type="term" value="C:ATP-binding cassette (ABC) transporter complex"/>
    <property type="evidence" value="ECO:0007669"/>
    <property type="project" value="InterPro"/>
</dbReference>
<dbReference type="InterPro" id="IPR047817">
    <property type="entry name" value="ABC2_TM_bact-type"/>
</dbReference>
<gene>
    <name evidence="9" type="ORF">SAMN05444374_102153</name>
</gene>
<evidence type="ECO:0000256" key="3">
    <source>
        <dbReference type="ARBA" id="ARBA00022989"/>
    </source>
</evidence>
<feature type="transmembrane region" description="Helical" evidence="6">
    <location>
        <begin position="137"/>
        <end position="161"/>
    </location>
</feature>
<dbReference type="Proteomes" id="UP000182054">
    <property type="component" value="Unassembled WGS sequence"/>
</dbReference>
<evidence type="ECO:0000256" key="4">
    <source>
        <dbReference type="ARBA" id="ARBA00023136"/>
    </source>
</evidence>
<dbReference type="AlphaFoldDB" id="A0A1I0SQW1"/>
<dbReference type="Pfam" id="PF01061">
    <property type="entry name" value="ABC2_membrane"/>
    <property type="match status" value="1"/>
</dbReference>
<protein>
    <recommendedName>
        <fullName evidence="6">Transport permease protein</fullName>
    </recommendedName>
</protein>
<dbReference type="InterPro" id="IPR051784">
    <property type="entry name" value="Nod_factor_ABC_transporter"/>
</dbReference>
<dbReference type="InterPro" id="IPR000412">
    <property type="entry name" value="ABC_2_transport"/>
</dbReference>
<feature type="transmembrane region" description="Helical" evidence="6">
    <location>
        <begin position="93"/>
        <end position="116"/>
    </location>
</feature>
<keyword evidence="4 6" id="KW-0472">Membrane</keyword>
<feature type="transmembrane region" description="Helical" evidence="6">
    <location>
        <begin position="206"/>
        <end position="223"/>
    </location>
</feature>
<evidence type="ECO:0000313" key="10">
    <source>
        <dbReference type="Proteomes" id="UP000182054"/>
    </source>
</evidence>
<sequence length="301" mass="32213">MTVHRAEPRTPVPTGAEPRHARRAASEPTIPSMRPQNVRSFLVDCLTMTQRNLLTILRVPQLLLGATVQPLMFVLLFSYVFGGALGGPTYREFLMGGIFTQTVVFSAAFTAIGLATDSKEGIVDRFHSLPMSRVSIVLGRTLSDTLVSVVSIAVMISAGYAVGWRIRSSVVDALGAVLLLMFFGFAMSWLGAVVGLVAGTAESAQSALMIVLFPITFISSAFIPSSTLPGPLRVFAQWNPITSVARSTREAFGNPVSPSPAVREPINWASTHPTIYSILVSVLVLVVLVPVALRVSRSSDG</sequence>
<keyword evidence="6" id="KW-1003">Cell membrane</keyword>
<evidence type="ECO:0000313" key="9">
    <source>
        <dbReference type="EMBL" id="SFA41918.1"/>
    </source>
</evidence>
<keyword evidence="2 6" id="KW-0812">Transmembrane</keyword>
<feature type="transmembrane region" description="Helical" evidence="6">
    <location>
        <begin position="173"/>
        <end position="199"/>
    </location>
</feature>
<evidence type="ECO:0000256" key="2">
    <source>
        <dbReference type="ARBA" id="ARBA00022692"/>
    </source>
</evidence>
<keyword evidence="3 6" id="KW-1133">Transmembrane helix</keyword>
<evidence type="ECO:0000256" key="6">
    <source>
        <dbReference type="RuleBase" id="RU361157"/>
    </source>
</evidence>
<evidence type="ECO:0000259" key="8">
    <source>
        <dbReference type="PROSITE" id="PS51012"/>
    </source>
</evidence>
<dbReference type="GO" id="GO:0046677">
    <property type="term" value="P:response to antibiotic"/>
    <property type="evidence" value="ECO:0007669"/>
    <property type="project" value="UniProtKB-KW"/>
</dbReference>
<dbReference type="GeneID" id="85484624"/>
<name>A0A1I0SQW1_9NOCA</name>
<organism evidence="9 10">
    <name type="scientific">Rhodococcoides kroppenstedtii</name>
    <dbReference type="NCBI Taxonomy" id="293050"/>
    <lineage>
        <taxon>Bacteria</taxon>
        <taxon>Bacillati</taxon>
        <taxon>Actinomycetota</taxon>
        <taxon>Actinomycetes</taxon>
        <taxon>Mycobacteriales</taxon>
        <taxon>Nocardiaceae</taxon>
        <taxon>Rhodococcoides</taxon>
    </lineage>
</organism>
<feature type="transmembrane region" description="Helical" evidence="6">
    <location>
        <begin position="62"/>
        <end position="81"/>
    </location>
</feature>
<feature type="domain" description="ABC transmembrane type-2" evidence="8">
    <location>
        <begin position="61"/>
        <end position="299"/>
    </location>
</feature>
<evidence type="ECO:0000256" key="1">
    <source>
        <dbReference type="ARBA" id="ARBA00004141"/>
    </source>
</evidence>
<dbReference type="InterPro" id="IPR013525">
    <property type="entry name" value="ABC2_TM"/>
</dbReference>
<dbReference type="EMBL" id="FOJN01000002">
    <property type="protein sequence ID" value="SFA41918.1"/>
    <property type="molecule type" value="Genomic_DNA"/>
</dbReference>
<dbReference type="PROSITE" id="PS51012">
    <property type="entry name" value="ABC_TM2"/>
    <property type="match status" value="1"/>
</dbReference>
<accession>A0A1I0SQW1</accession>